<dbReference type="STRING" id="1891926.Fuma_05264"/>
<evidence type="ECO:0000256" key="1">
    <source>
        <dbReference type="SAM" id="Coils"/>
    </source>
</evidence>
<feature type="coiled-coil region" evidence="1">
    <location>
        <begin position="121"/>
        <end position="148"/>
    </location>
</feature>
<protein>
    <submittedName>
        <fullName evidence="3">Uncharacterized protein</fullName>
    </submittedName>
</protein>
<gene>
    <name evidence="3" type="ORF">Fuma_05264</name>
</gene>
<evidence type="ECO:0000313" key="3">
    <source>
        <dbReference type="EMBL" id="APZ95605.1"/>
    </source>
</evidence>
<dbReference type="AlphaFoldDB" id="A0A1P8WNI9"/>
<evidence type="ECO:0000256" key="2">
    <source>
        <dbReference type="SAM" id="MobiDB-lite"/>
    </source>
</evidence>
<name>A0A1P8WNI9_9PLAN</name>
<keyword evidence="1" id="KW-0175">Coiled coil</keyword>
<accession>A0A1P8WNI9</accession>
<dbReference type="Proteomes" id="UP000187735">
    <property type="component" value="Chromosome"/>
</dbReference>
<dbReference type="OrthoDB" id="9906628at2"/>
<reference evidence="3 4" key="1">
    <citation type="journal article" date="2016" name="Front. Microbiol.">
        <title>Fuerstia marisgermanicae gen. nov., sp. nov., an Unusual Member of the Phylum Planctomycetes from the German Wadden Sea.</title>
        <authorList>
            <person name="Kohn T."/>
            <person name="Heuer A."/>
            <person name="Jogler M."/>
            <person name="Vollmers J."/>
            <person name="Boedeker C."/>
            <person name="Bunk B."/>
            <person name="Rast P."/>
            <person name="Borchert D."/>
            <person name="Glockner I."/>
            <person name="Freese H.M."/>
            <person name="Klenk H.P."/>
            <person name="Overmann J."/>
            <person name="Kaster A.K."/>
            <person name="Rohde M."/>
            <person name="Wiegand S."/>
            <person name="Jogler C."/>
        </authorList>
    </citation>
    <scope>NUCLEOTIDE SEQUENCE [LARGE SCALE GENOMIC DNA]</scope>
    <source>
        <strain evidence="3 4">NH11</strain>
    </source>
</reference>
<dbReference type="KEGG" id="fmr:Fuma_05264"/>
<dbReference type="EMBL" id="CP017641">
    <property type="protein sequence ID" value="APZ95605.1"/>
    <property type="molecule type" value="Genomic_DNA"/>
</dbReference>
<evidence type="ECO:0000313" key="4">
    <source>
        <dbReference type="Proteomes" id="UP000187735"/>
    </source>
</evidence>
<sequence>MAESNDDLNSHLKRAFKKRDEPQTTLPVKANVEVIEQSEPEATQEVAEDKMGMISRLKLRNAESAHELQKARTTYETEIELIRHKADAAIRESKAFWDAKSVEVAESIKTYVQSTVRALEIDRLDSRNDDLRRAYESAATALDKAKSSSLPEVMKDRLIQDILTNFEKTLARIQEDTIVAKYDLD</sequence>
<dbReference type="RefSeq" id="WP_077026749.1">
    <property type="nucleotide sequence ID" value="NZ_CP017641.1"/>
</dbReference>
<feature type="region of interest" description="Disordered" evidence="2">
    <location>
        <begin position="1"/>
        <end position="23"/>
    </location>
</feature>
<proteinExistence type="predicted"/>
<keyword evidence="4" id="KW-1185">Reference proteome</keyword>
<organism evidence="3 4">
    <name type="scientific">Fuerstiella marisgermanici</name>
    <dbReference type="NCBI Taxonomy" id="1891926"/>
    <lineage>
        <taxon>Bacteria</taxon>
        <taxon>Pseudomonadati</taxon>
        <taxon>Planctomycetota</taxon>
        <taxon>Planctomycetia</taxon>
        <taxon>Planctomycetales</taxon>
        <taxon>Planctomycetaceae</taxon>
        <taxon>Fuerstiella</taxon>
    </lineage>
</organism>